<protein>
    <recommendedName>
        <fullName evidence="7">Oxidoreductase</fullName>
    </recommendedName>
</protein>
<dbReference type="InterPro" id="IPR020904">
    <property type="entry name" value="Sc_DH/Rdtase_CS"/>
</dbReference>
<keyword evidence="3" id="KW-0560">Oxidoreductase</keyword>
<dbReference type="InterPro" id="IPR036291">
    <property type="entry name" value="NAD(P)-bd_dom_sf"/>
</dbReference>
<keyword evidence="6" id="KW-1185">Reference proteome</keyword>
<evidence type="ECO:0000313" key="6">
    <source>
        <dbReference type="Proteomes" id="UP000278143"/>
    </source>
</evidence>
<dbReference type="GO" id="GO:0005783">
    <property type="term" value="C:endoplasmic reticulum"/>
    <property type="evidence" value="ECO:0007669"/>
    <property type="project" value="TreeGrafter"/>
</dbReference>
<dbReference type="PANTHER" id="PTHR44169">
    <property type="entry name" value="NADPH-DEPENDENT 1-ACYLDIHYDROXYACETONE PHOSPHATE REDUCTASE"/>
    <property type="match status" value="1"/>
</dbReference>
<dbReference type="Gene3D" id="3.40.50.720">
    <property type="entry name" value="NAD(P)-binding Rossmann-like Domain"/>
    <property type="match status" value="1"/>
</dbReference>
<evidence type="ECO:0000256" key="1">
    <source>
        <dbReference type="ARBA" id="ARBA00006484"/>
    </source>
</evidence>
<evidence type="ECO:0000256" key="3">
    <source>
        <dbReference type="ARBA" id="ARBA00023002"/>
    </source>
</evidence>
<gene>
    <name evidence="5" type="ORF">SYNPS1DRAFT_22650</name>
</gene>
<dbReference type="PRINTS" id="PR00080">
    <property type="entry name" value="SDRFAMILY"/>
</dbReference>
<dbReference type="Proteomes" id="UP000278143">
    <property type="component" value="Unassembled WGS sequence"/>
</dbReference>
<dbReference type="PRINTS" id="PR00081">
    <property type="entry name" value="GDHRDH"/>
</dbReference>
<dbReference type="AlphaFoldDB" id="A0A4P9YZG5"/>
<dbReference type="Pfam" id="PF00106">
    <property type="entry name" value="adh_short"/>
    <property type="match status" value="1"/>
</dbReference>
<dbReference type="EMBL" id="KZ989770">
    <property type="protein sequence ID" value="RKP25378.1"/>
    <property type="molecule type" value="Genomic_DNA"/>
</dbReference>
<evidence type="ECO:0000313" key="5">
    <source>
        <dbReference type="EMBL" id="RKP25378.1"/>
    </source>
</evidence>
<sequence length="234" mass="26107">MAELEPHGIHTLAVDVTKLDTIEAAVHTIIEKEGHIDILVNNAGISRSAPLVEQDLQTARKIYDTNVWGLLAMSQTVAPHMMKRRAGTIVHVGSIVGIRPIPWSGIYASSKAAVHAMSDIMRMELMAFNVNVTTVYPGAIKSNIAANSSEEFALKEGSMYEQFKQRIEERLWLSQQPGCTPTDEFARRVVAKVLLPSPPREIYCGRESTLAWVSSFLPNWLVDWVIVRRFKLLA</sequence>
<organism evidence="5 6">
    <name type="scientific">Syncephalis pseudoplumigaleata</name>
    <dbReference type="NCBI Taxonomy" id="1712513"/>
    <lineage>
        <taxon>Eukaryota</taxon>
        <taxon>Fungi</taxon>
        <taxon>Fungi incertae sedis</taxon>
        <taxon>Zoopagomycota</taxon>
        <taxon>Zoopagomycotina</taxon>
        <taxon>Zoopagomycetes</taxon>
        <taxon>Zoopagales</taxon>
        <taxon>Piptocephalidaceae</taxon>
        <taxon>Syncephalis</taxon>
    </lineage>
</organism>
<proteinExistence type="inferred from homology"/>
<evidence type="ECO:0008006" key="7">
    <source>
        <dbReference type="Google" id="ProtNLM"/>
    </source>
</evidence>
<accession>A0A4P9YZG5</accession>
<dbReference type="PANTHER" id="PTHR44169:SF6">
    <property type="entry name" value="NADPH-DEPENDENT 1-ACYLDIHYDROXYACETONE PHOSPHATE REDUCTASE"/>
    <property type="match status" value="1"/>
</dbReference>
<dbReference type="InterPro" id="IPR002347">
    <property type="entry name" value="SDR_fam"/>
</dbReference>
<name>A0A4P9YZG5_9FUNG</name>
<comment type="similarity">
    <text evidence="1 4">Belongs to the short-chain dehydrogenases/reductases (SDR) family.</text>
</comment>
<evidence type="ECO:0000256" key="2">
    <source>
        <dbReference type="ARBA" id="ARBA00022857"/>
    </source>
</evidence>
<dbReference type="GO" id="GO:0016491">
    <property type="term" value="F:oxidoreductase activity"/>
    <property type="evidence" value="ECO:0007669"/>
    <property type="project" value="UniProtKB-KW"/>
</dbReference>
<keyword evidence="2" id="KW-0521">NADP</keyword>
<evidence type="ECO:0000256" key="4">
    <source>
        <dbReference type="RuleBase" id="RU000363"/>
    </source>
</evidence>
<dbReference type="SUPFAM" id="SSF51735">
    <property type="entry name" value="NAD(P)-binding Rossmann-fold domains"/>
    <property type="match status" value="1"/>
</dbReference>
<reference evidence="6" key="1">
    <citation type="journal article" date="2018" name="Nat. Microbiol.">
        <title>Leveraging single-cell genomics to expand the fungal tree of life.</title>
        <authorList>
            <person name="Ahrendt S.R."/>
            <person name="Quandt C.A."/>
            <person name="Ciobanu D."/>
            <person name="Clum A."/>
            <person name="Salamov A."/>
            <person name="Andreopoulos B."/>
            <person name="Cheng J.F."/>
            <person name="Woyke T."/>
            <person name="Pelin A."/>
            <person name="Henrissat B."/>
            <person name="Reynolds N.K."/>
            <person name="Benny G.L."/>
            <person name="Smith M.E."/>
            <person name="James T.Y."/>
            <person name="Grigoriev I.V."/>
        </authorList>
    </citation>
    <scope>NUCLEOTIDE SEQUENCE [LARGE SCALE GENOMIC DNA]</scope>
    <source>
        <strain evidence="6">Benny S71-1</strain>
    </source>
</reference>
<dbReference type="OrthoDB" id="2102561at2759"/>
<dbReference type="PROSITE" id="PS00061">
    <property type="entry name" value="ADH_SHORT"/>
    <property type="match status" value="1"/>
</dbReference>